<sequence length="268" mass="31321">MPRNYENFLEDISRYKREHGLQRPDDEYRKNTWLPHLTPNYKDIRLKKIEQNWLPSKSDIGRNRRNHGAGDAIPKALTRGEDSSRSFKNGFIVGVGEPEPRYHKRGPAPACEFPGARITARTYMGPKFPSYIPETAANFLQKRHTSCHIPCVPTPKSSAATLWSDWISNDLDSRNISGISKPRYYKTCTHSAQERMNASWPQWKKVQQPDRYLKEGYEVNNSPFRVFSLNWIDVQLAVPYADHSKELHHHHKQKCKGEIFSFRNMRKR</sequence>
<dbReference type="AlphaFoldDB" id="A0AAV4PQT3"/>
<dbReference type="EMBL" id="BPLQ01003280">
    <property type="protein sequence ID" value="GIX99280.1"/>
    <property type="molecule type" value="Genomic_DNA"/>
</dbReference>
<reference evidence="2 3" key="1">
    <citation type="submission" date="2021-06" db="EMBL/GenBank/DDBJ databases">
        <title>Caerostris darwini draft genome.</title>
        <authorList>
            <person name="Kono N."/>
            <person name="Arakawa K."/>
        </authorList>
    </citation>
    <scope>NUCLEOTIDE SEQUENCE [LARGE SCALE GENOMIC DNA]</scope>
</reference>
<name>A0AAV4PQT3_9ARAC</name>
<organism evidence="2 3">
    <name type="scientific">Caerostris darwini</name>
    <dbReference type="NCBI Taxonomy" id="1538125"/>
    <lineage>
        <taxon>Eukaryota</taxon>
        <taxon>Metazoa</taxon>
        <taxon>Ecdysozoa</taxon>
        <taxon>Arthropoda</taxon>
        <taxon>Chelicerata</taxon>
        <taxon>Arachnida</taxon>
        <taxon>Araneae</taxon>
        <taxon>Araneomorphae</taxon>
        <taxon>Entelegynae</taxon>
        <taxon>Araneoidea</taxon>
        <taxon>Araneidae</taxon>
        <taxon>Caerostris</taxon>
    </lineage>
</organism>
<proteinExistence type="predicted"/>
<evidence type="ECO:0000313" key="2">
    <source>
        <dbReference type="EMBL" id="GIX99280.1"/>
    </source>
</evidence>
<evidence type="ECO:0000256" key="1">
    <source>
        <dbReference type="SAM" id="MobiDB-lite"/>
    </source>
</evidence>
<evidence type="ECO:0000313" key="3">
    <source>
        <dbReference type="Proteomes" id="UP001054837"/>
    </source>
</evidence>
<gene>
    <name evidence="2" type="primary">AVEN_31498_1</name>
    <name evidence="2" type="ORF">CDAR_447631</name>
</gene>
<protein>
    <submittedName>
        <fullName evidence="2">Uncharacterized protein</fullName>
    </submittedName>
</protein>
<keyword evidence="3" id="KW-1185">Reference proteome</keyword>
<comment type="caution">
    <text evidence="2">The sequence shown here is derived from an EMBL/GenBank/DDBJ whole genome shotgun (WGS) entry which is preliminary data.</text>
</comment>
<dbReference type="Proteomes" id="UP001054837">
    <property type="component" value="Unassembled WGS sequence"/>
</dbReference>
<feature type="region of interest" description="Disordered" evidence="1">
    <location>
        <begin position="57"/>
        <end position="82"/>
    </location>
</feature>
<accession>A0AAV4PQT3</accession>